<evidence type="ECO:0000313" key="1">
    <source>
        <dbReference type="EMBL" id="ART78910.1"/>
    </source>
</evidence>
<name>A0A1Y0CU88_9GAMM</name>
<proteinExistence type="predicted"/>
<keyword evidence="2" id="KW-1185">Reference proteome</keyword>
<sequence length="116" mass="13658">MAITLHLSTLQKPDIKITTSHQIFLLLIKTLPYKVKTKQPSCFYKNASRPDYHVSLIKNSHKLFCLFITTTATINHPWFLKPRHLIATLLNQLLSHCQKKTIYYNISRYLNLIYRS</sequence>
<organism evidence="1 2">
    <name type="scientific">Oceanisphaera avium</name>
    <dbReference type="NCBI Taxonomy" id="1903694"/>
    <lineage>
        <taxon>Bacteria</taxon>
        <taxon>Pseudomonadati</taxon>
        <taxon>Pseudomonadota</taxon>
        <taxon>Gammaproteobacteria</taxon>
        <taxon>Aeromonadales</taxon>
        <taxon>Aeromonadaceae</taxon>
        <taxon>Oceanisphaera</taxon>
    </lineage>
</organism>
<accession>A0A1Y0CU88</accession>
<dbReference type="EMBL" id="CP021376">
    <property type="protein sequence ID" value="ART78910.1"/>
    <property type="molecule type" value="Genomic_DNA"/>
</dbReference>
<gene>
    <name evidence="1" type="ORF">CBP12_01070</name>
</gene>
<dbReference type="AlphaFoldDB" id="A0A1Y0CU88"/>
<reference evidence="2" key="1">
    <citation type="submission" date="2017-05" db="EMBL/GenBank/DDBJ databases">
        <authorList>
            <person name="Sung H."/>
        </authorList>
    </citation>
    <scope>NUCLEOTIDE SEQUENCE [LARGE SCALE GENOMIC DNA]</scope>
    <source>
        <strain evidence="2">AMac2203</strain>
    </source>
</reference>
<dbReference type="Proteomes" id="UP000243793">
    <property type="component" value="Chromosome"/>
</dbReference>
<evidence type="ECO:0000313" key="2">
    <source>
        <dbReference type="Proteomes" id="UP000243793"/>
    </source>
</evidence>
<dbReference type="KEGG" id="ocm:CBP12_01070"/>
<protein>
    <submittedName>
        <fullName evidence="1">Uncharacterized protein</fullName>
    </submittedName>
</protein>